<dbReference type="OrthoDB" id="8894129at2"/>
<keyword evidence="2 4" id="KW-1133">Transmembrane helix</keyword>
<accession>A0A2J7TKE4</accession>
<name>A0A2J7TKE4_METSI</name>
<dbReference type="GO" id="GO:0022857">
    <property type="term" value="F:transmembrane transporter activity"/>
    <property type="evidence" value="ECO:0007669"/>
    <property type="project" value="InterPro"/>
</dbReference>
<dbReference type="InterPro" id="IPR036259">
    <property type="entry name" value="MFS_trans_sf"/>
</dbReference>
<dbReference type="InterPro" id="IPR020846">
    <property type="entry name" value="MFS_dom"/>
</dbReference>
<dbReference type="RefSeq" id="WP_102842439.1">
    <property type="nucleotide sequence ID" value="NZ_PDZR01000002.1"/>
</dbReference>
<sequence>MTVHRGARPGENAFDGAVGARPSQARSTLAVAGTAHALHDGYTDLIYILLPVWQAEFALGFGMLALLRALYAASMAALQVPVGRLAERWDGRIILALGTALSGIGYALAGASGGLAGLCAALAISGAGSSTQHPIASAAVSRAYGKASRGPLGVYNFSGDLGKAAIPALTSLLLIFMSWRHALWLLALIGVATAIAIAALMPPIPRAGAADERPEARGKGRGGFPLLFAIGVLDTGVRMGFLTFLPFILKAHGASLPTVGLALSFVFIGGAAGKFACGWLGARIGVLRTVLLTEGGTAAAILAVLILPLPAILVLLPLLGIMLNGTSSVLYGTVPELTPPHRVERAFALFYTGTIGSGAVSPIFYGVLGDAVGANWAVAATAMVALSIFPLALALARHLEPAP</sequence>
<dbReference type="Gene3D" id="1.20.1250.20">
    <property type="entry name" value="MFS general substrate transporter like domains"/>
    <property type="match status" value="1"/>
</dbReference>
<proteinExistence type="predicted"/>
<organism evidence="6 7">
    <name type="scientific">Methylocella silvestris</name>
    <dbReference type="NCBI Taxonomy" id="199596"/>
    <lineage>
        <taxon>Bacteria</taxon>
        <taxon>Pseudomonadati</taxon>
        <taxon>Pseudomonadota</taxon>
        <taxon>Alphaproteobacteria</taxon>
        <taxon>Hyphomicrobiales</taxon>
        <taxon>Beijerinckiaceae</taxon>
        <taxon>Methylocella</taxon>
    </lineage>
</organism>
<gene>
    <name evidence="6" type="ORF">CR492_03940</name>
</gene>
<dbReference type="EMBL" id="PDZR01000002">
    <property type="protein sequence ID" value="PNG27241.1"/>
    <property type="molecule type" value="Genomic_DNA"/>
</dbReference>
<evidence type="ECO:0000313" key="7">
    <source>
        <dbReference type="Proteomes" id="UP000236286"/>
    </source>
</evidence>
<feature type="transmembrane region" description="Helical" evidence="4">
    <location>
        <begin position="374"/>
        <end position="396"/>
    </location>
</feature>
<feature type="transmembrane region" description="Helical" evidence="4">
    <location>
        <begin position="254"/>
        <end position="273"/>
    </location>
</feature>
<evidence type="ECO:0000256" key="2">
    <source>
        <dbReference type="ARBA" id="ARBA00022989"/>
    </source>
</evidence>
<feature type="domain" description="Major facilitator superfamily (MFS) profile" evidence="5">
    <location>
        <begin position="28"/>
        <end position="403"/>
    </location>
</feature>
<evidence type="ECO:0000256" key="4">
    <source>
        <dbReference type="SAM" id="Phobius"/>
    </source>
</evidence>
<comment type="caution">
    <text evidence="6">The sequence shown here is derived from an EMBL/GenBank/DDBJ whole genome shotgun (WGS) entry which is preliminary data.</text>
</comment>
<dbReference type="Proteomes" id="UP000236286">
    <property type="component" value="Unassembled WGS sequence"/>
</dbReference>
<evidence type="ECO:0000256" key="1">
    <source>
        <dbReference type="ARBA" id="ARBA00022692"/>
    </source>
</evidence>
<dbReference type="GO" id="GO:0005886">
    <property type="term" value="C:plasma membrane"/>
    <property type="evidence" value="ECO:0007669"/>
    <property type="project" value="TreeGrafter"/>
</dbReference>
<evidence type="ECO:0000256" key="3">
    <source>
        <dbReference type="ARBA" id="ARBA00023136"/>
    </source>
</evidence>
<reference evidence="6 7" key="1">
    <citation type="submission" date="2017-10" db="EMBL/GenBank/DDBJ databases">
        <title>Genome announcement of Methylocella silvestris TVC from permafrost.</title>
        <authorList>
            <person name="Wang J."/>
            <person name="Geng K."/>
            <person name="Ul-Haque F."/>
            <person name="Crombie A.T."/>
            <person name="Street L.E."/>
            <person name="Wookey P.A."/>
            <person name="Murrell J.C."/>
            <person name="Pratscher J."/>
        </authorList>
    </citation>
    <scope>NUCLEOTIDE SEQUENCE [LARGE SCALE GENOMIC DNA]</scope>
    <source>
        <strain evidence="6 7">TVC</strain>
    </source>
</reference>
<dbReference type="PROSITE" id="PS50850">
    <property type="entry name" value="MFS"/>
    <property type="match status" value="1"/>
</dbReference>
<feature type="transmembrane region" description="Helical" evidence="4">
    <location>
        <begin position="346"/>
        <end position="368"/>
    </location>
</feature>
<feature type="transmembrane region" description="Helical" evidence="4">
    <location>
        <begin position="94"/>
        <end position="124"/>
    </location>
</feature>
<keyword evidence="3 4" id="KW-0472">Membrane</keyword>
<protein>
    <submittedName>
        <fullName evidence="6">MFS transporter</fullName>
    </submittedName>
</protein>
<dbReference type="PANTHER" id="PTHR43129">
    <property type="entry name" value="FOSMIDOMYCIN RESISTANCE PROTEIN"/>
    <property type="match status" value="1"/>
</dbReference>
<feature type="transmembrane region" description="Helical" evidence="4">
    <location>
        <begin position="312"/>
        <end position="334"/>
    </location>
</feature>
<keyword evidence="1 4" id="KW-0812">Transmembrane</keyword>
<dbReference type="SUPFAM" id="SSF103473">
    <property type="entry name" value="MFS general substrate transporter"/>
    <property type="match status" value="1"/>
</dbReference>
<evidence type="ECO:0000313" key="6">
    <source>
        <dbReference type="EMBL" id="PNG27241.1"/>
    </source>
</evidence>
<dbReference type="Pfam" id="PF07690">
    <property type="entry name" value="MFS_1"/>
    <property type="match status" value="2"/>
</dbReference>
<dbReference type="InterPro" id="IPR011701">
    <property type="entry name" value="MFS"/>
</dbReference>
<dbReference type="AlphaFoldDB" id="A0A2J7TKE4"/>
<evidence type="ECO:0000259" key="5">
    <source>
        <dbReference type="PROSITE" id="PS50850"/>
    </source>
</evidence>
<feature type="transmembrane region" description="Helical" evidence="4">
    <location>
        <begin position="222"/>
        <end position="248"/>
    </location>
</feature>
<dbReference type="PANTHER" id="PTHR43129:SF1">
    <property type="entry name" value="FOSMIDOMYCIN RESISTANCE PROTEIN"/>
    <property type="match status" value="1"/>
</dbReference>
<feature type="transmembrane region" description="Helical" evidence="4">
    <location>
        <begin position="182"/>
        <end position="201"/>
    </location>
</feature>